<feature type="region of interest" description="Disordered" evidence="1">
    <location>
        <begin position="1"/>
        <end position="28"/>
    </location>
</feature>
<dbReference type="STRING" id="44941.A0A397TTV5"/>
<reference evidence="2 3" key="1">
    <citation type="submission" date="2018-06" db="EMBL/GenBank/DDBJ databases">
        <title>Comparative genomics reveals the genomic features of Rhizophagus irregularis, R. cerebriforme, R. diaphanum and Gigaspora rosea, and their symbiotic lifestyle signature.</title>
        <authorList>
            <person name="Morin E."/>
            <person name="San Clemente H."/>
            <person name="Chen E.C.H."/>
            <person name="De La Providencia I."/>
            <person name="Hainaut M."/>
            <person name="Kuo A."/>
            <person name="Kohler A."/>
            <person name="Murat C."/>
            <person name="Tang N."/>
            <person name="Roy S."/>
            <person name="Loubradou J."/>
            <person name="Henrissat B."/>
            <person name="Grigoriev I.V."/>
            <person name="Corradi N."/>
            <person name="Roux C."/>
            <person name="Martin F.M."/>
        </authorList>
    </citation>
    <scope>NUCLEOTIDE SEQUENCE [LARGE SCALE GENOMIC DNA]</scope>
    <source>
        <strain evidence="2 3">DAOM 194757</strain>
    </source>
</reference>
<proteinExistence type="predicted"/>
<evidence type="ECO:0000313" key="2">
    <source>
        <dbReference type="EMBL" id="RIB00851.1"/>
    </source>
</evidence>
<evidence type="ECO:0000313" key="3">
    <source>
        <dbReference type="Proteomes" id="UP000266673"/>
    </source>
</evidence>
<protein>
    <submittedName>
        <fullName evidence="2">Uncharacterized protein</fullName>
    </submittedName>
</protein>
<comment type="caution">
    <text evidence="2">The sequence shown here is derived from an EMBL/GenBank/DDBJ whole genome shotgun (WGS) entry which is preliminary data.</text>
</comment>
<evidence type="ECO:0000256" key="1">
    <source>
        <dbReference type="SAM" id="MobiDB-lite"/>
    </source>
</evidence>
<dbReference type="PANTHER" id="PTHR45589">
    <property type="entry name" value="WD REPEAT DOMAIN 62, ISOFORM G"/>
    <property type="match status" value="1"/>
</dbReference>
<name>A0A397TTV5_9GLOM</name>
<dbReference type="InterPro" id="IPR052779">
    <property type="entry name" value="WDR62"/>
</dbReference>
<dbReference type="PANTHER" id="PTHR45589:SF1">
    <property type="entry name" value="WD REPEAT DOMAIN 62, ISOFORM G"/>
    <property type="match status" value="1"/>
</dbReference>
<gene>
    <name evidence="2" type="ORF">C2G38_2232713</name>
</gene>
<dbReference type="EMBL" id="QKWP01003541">
    <property type="protein sequence ID" value="RIB00851.1"/>
    <property type="molecule type" value="Genomic_DNA"/>
</dbReference>
<sequence>MFAPRSSRPATVAIYPSKNGGLRRKKKGENVTPAIELERILGLTTSKPTAISTAPVHDLVAYAADSVVVLYNHKKNKQVGFLHASSGVSSAPPPTSATFPNCCW</sequence>
<dbReference type="Proteomes" id="UP000266673">
    <property type="component" value="Unassembled WGS sequence"/>
</dbReference>
<organism evidence="2 3">
    <name type="scientific">Gigaspora rosea</name>
    <dbReference type="NCBI Taxonomy" id="44941"/>
    <lineage>
        <taxon>Eukaryota</taxon>
        <taxon>Fungi</taxon>
        <taxon>Fungi incertae sedis</taxon>
        <taxon>Mucoromycota</taxon>
        <taxon>Glomeromycotina</taxon>
        <taxon>Glomeromycetes</taxon>
        <taxon>Diversisporales</taxon>
        <taxon>Gigasporaceae</taxon>
        <taxon>Gigaspora</taxon>
    </lineage>
</organism>
<dbReference type="AlphaFoldDB" id="A0A397TTV5"/>
<keyword evidence="3" id="KW-1185">Reference proteome</keyword>
<accession>A0A397TTV5</accession>
<dbReference type="OrthoDB" id="6252103at2759"/>